<dbReference type="AlphaFoldDB" id="H3KG69"/>
<sequence length="257" mass="27445">MGRPAEPARVNPPGTAETPENASGGVLIVALPGMGPERPLEPEGVDPESWTEMLERPRGLITATQVDRGPYVRRALAWLSSAGFDVNAASRHFAVMTWPGPSEDACEDSSAHNASGRRMVPPEAKGARLPRWLAANAQGFLEVSARRRPKLVVFLSGAMLEATESPELASSVTDIYGPPQTPPCRLTDTRLAVWAQRRREALFLALPVSAAQATPAFEAALAEGLGRLLRTMAPASTAGADTRPRTHLVRGEHAHEG</sequence>
<dbReference type="HOGENOM" id="CLU_1250099_0_0_4"/>
<comment type="caution">
    <text evidence="2">The sequence shown here is derived from an EMBL/GenBank/DDBJ whole genome shotgun (WGS) entry which is preliminary data.</text>
</comment>
<evidence type="ECO:0000313" key="3">
    <source>
        <dbReference type="Proteomes" id="UP000004956"/>
    </source>
</evidence>
<proteinExistence type="predicted"/>
<name>H3KG69_9BURK</name>
<keyword evidence="3" id="KW-1185">Reference proteome</keyword>
<accession>H3KG69</accession>
<gene>
    <name evidence="2" type="ORF">HMPREF9440_01748</name>
</gene>
<evidence type="ECO:0008006" key="4">
    <source>
        <dbReference type="Google" id="ProtNLM"/>
    </source>
</evidence>
<dbReference type="PATRIC" id="fig|762967.3.peg.1375"/>
<dbReference type="Proteomes" id="UP000004956">
    <property type="component" value="Unassembled WGS sequence"/>
</dbReference>
<reference evidence="2 3" key="1">
    <citation type="submission" date="2011-11" db="EMBL/GenBank/DDBJ databases">
        <authorList>
            <person name="Weinstock G."/>
            <person name="Sodergren E."/>
            <person name="Clifton S."/>
            <person name="Fulton L."/>
            <person name="Fulton B."/>
            <person name="Courtney L."/>
            <person name="Fronick C."/>
            <person name="Harrison M."/>
            <person name="Strong C."/>
            <person name="Farmer C."/>
            <person name="Delahaunty K."/>
            <person name="Markovic C."/>
            <person name="Hall O."/>
            <person name="Minx P."/>
            <person name="Tomlinson C."/>
            <person name="Mitreva M."/>
            <person name="Hou S."/>
            <person name="Chen J."/>
            <person name="Wollam A."/>
            <person name="Pepin K.H."/>
            <person name="Johnson M."/>
            <person name="Bhonagiri V."/>
            <person name="Zhang X."/>
            <person name="Suruliraj S."/>
            <person name="Warren W."/>
            <person name="Chinwalla A."/>
            <person name="Mardis E.R."/>
            <person name="Wilson R.K."/>
        </authorList>
    </citation>
    <scope>NUCLEOTIDE SEQUENCE [LARGE SCALE GENOMIC DNA]</scope>
    <source>
        <strain evidence="2 3">YIT 11816</strain>
    </source>
</reference>
<protein>
    <recommendedName>
        <fullName evidence="4">Uracil-DNA glycosylase-like domain-containing protein</fullName>
    </recommendedName>
</protein>
<dbReference type="STRING" id="762967.HMPREF9440_01748"/>
<feature type="region of interest" description="Disordered" evidence="1">
    <location>
        <begin position="1"/>
        <end position="23"/>
    </location>
</feature>
<organism evidence="2 3">
    <name type="scientific">Sutterella parvirubra YIT 11816</name>
    <dbReference type="NCBI Taxonomy" id="762967"/>
    <lineage>
        <taxon>Bacteria</taxon>
        <taxon>Pseudomonadati</taxon>
        <taxon>Pseudomonadota</taxon>
        <taxon>Betaproteobacteria</taxon>
        <taxon>Burkholderiales</taxon>
        <taxon>Sutterellaceae</taxon>
        <taxon>Sutterella</taxon>
    </lineage>
</organism>
<feature type="region of interest" description="Disordered" evidence="1">
    <location>
        <begin position="235"/>
        <end position="257"/>
    </location>
</feature>
<evidence type="ECO:0000313" key="2">
    <source>
        <dbReference type="EMBL" id="EHY30906.1"/>
    </source>
</evidence>
<dbReference type="EMBL" id="AFBQ01000260">
    <property type="protein sequence ID" value="EHY30906.1"/>
    <property type="molecule type" value="Genomic_DNA"/>
</dbReference>
<evidence type="ECO:0000256" key="1">
    <source>
        <dbReference type="SAM" id="MobiDB-lite"/>
    </source>
</evidence>